<feature type="transmembrane region" description="Helical" evidence="7">
    <location>
        <begin position="260"/>
        <end position="280"/>
    </location>
</feature>
<proteinExistence type="predicted"/>
<keyword evidence="9" id="KW-1185">Reference proteome</keyword>
<feature type="transmembrane region" description="Helical" evidence="7">
    <location>
        <begin position="166"/>
        <end position="186"/>
    </location>
</feature>
<dbReference type="PANTHER" id="PTHR36838:SF3">
    <property type="entry name" value="TRANSPORTER AUXIN EFFLUX CARRIER EC FAMILY"/>
    <property type="match status" value="1"/>
</dbReference>
<keyword evidence="5 7" id="KW-1133">Transmembrane helix</keyword>
<dbReference type="GO" id="GO:0016020">
    <property type="term" value="C:membrane"/>
    <property type="evidence" value="ECO:0007669"/>
    <property type="project" value="UniProtKB-SubCell"/>
</dbReference>
<keyword evidence="3" id="KW-1003">Cell membrane</keyword>
<evidence type="ECO:0000256" key="4">
    <source>
        <dbReference type="ARBA" id="ARBA00022692"/>
    </source>
</evidence>
<dbReference type="GO" id="GO:0055085">
    <property type="term" value="P:transmembrane transport"/>
    <property type="evidence" value="ECO:0007669"/>
    <property type="project" value="InterPro"/>
</dbReference>
<keyword evidence="2" id="KW-0813">Transport</keyword>
<feature type="transmembrane region" description="Helical" evidence="7">
    <location>
        <begin position="64"/>
        <end position="83"/>
    </location>
</feature>
<sequence length="312" mass="32487">MLDILAITTPIYIIILLGYIATRTGLFARLEMRTFGKFVINLALPALVFNAIAQRKIADILHPAYLLACLGGSLIVLGAAYLSGKKLAGMAQADAIIYAMGMSCSNSSFIGYPILLLTLAPVAGVALAMNVLVENVVMLPLIITLAESGGDGGGARKVLQLTLARLVRNPLIIALSAGLLVSLLEWQLPAPLGRTVTLFAQASGALSLFVIGGTLVGLPMRGMARQVAPIVAGKLVLHPLAVALVMAALPYAGVTPAEPALRHAAVMMAAMPMMSIYPIVAQAYGLENRSAAALVLTTSASFFTLSGLLWLG</sequence>
<feature type="transmembrane region" description="Helical" evidence="7">
    <location>
        <begin position="6"/>
        <end position="22"/>
    </location>
</feature>
<gene>
    <name evidence="8" type="ORF">GJ700_11230</name>
</gene>
<dbReference type="Pfam" id="PF03547">
    <property type="entry name" value="Mem_trans"/>
    <property type="match status" value="1"/>
</dbReference>
<evidence type="ECO:0000256" key="7">
    <source>
        <dbReference type="SAM" id="Phobius"/>
    </source>
</evidence>
<keyword evidence="6 7" id="KW-0472">Membrane</keyword>
<evidence type="ECO:0000313" key="9">
    <source>
        <dbReference type="Proteomes" id="UP000446768"/>
    </source>
</evidence>
<dbReference type="Proteomes" id="UP000446768">
    <property type="component" value="Unassembled WGS sequence"/>
</dbReference>
<evidence type="ECO:0000256" key="2">
    <source>
        <dbReference type="ARBA" id="ARBA00022448"/>
    </source>
</evidence>
<dbReference type="AlphaFoldDB" id="A0A7X2LTS5"/>
<evidence type="ECO:0000313" key="8">
    <source>
        <dbReference type="EMBL" id="MRV72287.1"/>
    </source>
</evidence>
<dbReference type="EMBL" id="WKJJ01000006">
    <property type="protein sequence ID" value="MRV72287.1"/>
    <property type="molecule type" value="Genomic_DNA"/>
</dbReference>
<feature type="transmembrane region" description="Helical" evidence="7">
    <location>
        <begin position="198"/>
        <end position="218"/>
    </location>
</feature>
<comment type="caution">
    <text evidence="8">The sequence shown here is derived from an EMBL/GenBank/DDBJ whole genome shotgun (WGS) entry which is preliminary data.</text>
</comment>
<organism evidence="8 9">
    <name type="scientific">Pseudoduganella rivuli</name>
    <dbReference type="NCBI Taxonomy" id="2666085"/>
    <lineage>
        <taxon>Bacteria</taxon>
        <taxon>Pseudomonadati</taxon>
        <taxon>Pseudomonadota</taxon>
        <taxon>Betaproteobacteria</taxon>
        <taxon>Burkholderiales</taxon>
        <taxon>Oxalobacteraceae</taxon>
        <taxon>Telluria group</taxon>
        <taxon>Pseudoduganella</taxon>
    </lineage>
</organism>
<protein>
    <submittedName>
        <fullName evidence="8">AEC family transporter</fullName>
    </submittedName>
</protein>
<accession>A0A7X2LTS5</accession>
<dbReference type="InterPro" id="IPR004776">
    <property type="entry name" value="Mem_transp_PIN-like"/>
</dbReference>
<feature type="transmembrane region" description="Helical" evidence="7">
    <location>
        <begin position="230"/>
        <end position="254"/>
    </location>
</feature>
<name>A0A7X2LTS5_9BURK</name>
<dbReference type="RefSeq" id="WP_154373697.1">
    <property type="nucleotide sequence ID" value="NZ_WKJJ01000006.1"/>
</dbReference>
<reference evidence="8 9" key="1">
    <citation type="submission" date="2019-11" db="EMBL/GenBank/DDBJ databases">
        <title>Novel species isolated from a subtropical stream in China.</title>
        <authorList>
            <person name="Lu H."/>
        </authorList>
    </citation>
    <scope>NUCLEOTIDE SEQUENCE [LARGE SCALE GENOMIC DNA]</scope>
    <source>
        <strain evidence="8 9">FT92W</strain>
    </source>
</reference>
<evidence type="ECO:0000256" key="3">
    <source>
        <dbReference type="ARBA" id="ARBA00022475"/>
    </source>
</evidence>
<evidence type="ECO:0000256" key="5">
    <source>
        <dbReference type="ARBA" id="ARBA00022989"/>
    </source>
</evidence>
<dbReference type="PANTHER" id="PTHR36838">
    <property type="entry name" value="AUXIN EFFLUX CARRIER FAMILY PROTEIN"/>
    <property type="match status" value="1"/>
</dbReference>
<feature type="transmembrane region" description="Helical" evidence="7">
    <location>
        <begin position="292"/>
        <end position="311"/>
    </location>
</feature>
<evidence type="ECO:0000256" key="6">
    <source>
        <dbReference type="ARBA" id="ARBA00023136"/>
    </source>
</evidence>
<keyword evidence="4 7" id="KW-0812">Transmembrane</keyword>
<evidence type="ECO:0000256" key="1">
    <source>
        <dbReference type="ARBA" id="ARBA00004141"/>
    </source>
</evidence>
<comment type="subcellular location">
    <subcellularLocation>
        <location evidence="1">Membrane</location>
        <topology evidence="1">Multi-pass membrane protein</topology>
    </subcellularLocation>
</comment>